<keyword evidence="5 10" id="KW-0808">Transferase</keyword>
<dbReference type="GO" id="GO:0003866">
    <property type="term" value="F:3-phosphoshikimate 1-carboxyvinyltransferase activity"/>
    <property type="evidence" value="ECO:0007669"/>
    <property type="project" value="UniProtKB-EC"/>
</dbReference>
<dbReference type="GO" id="GO:0009073">
    <property type="term" value="P:aromatic amino acid family biosynthetic process"/>
    <property type="evidence" value="ECO:0007669"/>
    <property type="project" value="UniProtKB-KW"/>
</dbReference>
<evidence type="ECO:0000256" key="6">
    <source>
        <dbReference type="ARBA" id="ARBA00023141"/>
    </source>
</evidence>
<keyword evidence="4" id="KW-0028">Amino-acid biosynthesis</keyword>
<sequence length="419" mass="46435">MNIQLPHSTLQSGKHLLLSGSKSESNRALILQALFPELTVQNLSTADDTLLLQQALTSHTEVIDIHHAGTAMRFLTAYFAIQQGKEVLLTGSPRMKERPIHLLVNALQQLGADITYTEKEGFPPIYIRGKKLTNNEVHIQGNVSSQYSSALLLIAPALPNGLTLHLEGEVTSLPYLKMTTNLLAHCIGQEQVLFKANTIKVNTMNGKNLLHNSWEVESDWSSASYWYAFVALSPIGTTLSLSYFKPHSLQGDSALKTIYEFFGVHSSFKGNELTIEKVAEPQQKRFECNLNATPDIAQTIAVTCVAMGLECHLTGLHTLKIKETDRLQALQTELRKLGAEVSITHDSLHLAPCPHLRSGISIATYNDHRMAMAFTPLMLKTTLEIADKEVVSKSYPSFWHDVAQLTVNNVNQSLRNDCL</sequence>
<protein>
    <recommendedName>
        <fullName evidence="3">3-phosphoshikimate 1-carboxyvinyltransferase</fullName>
        <ecNumber evidence="3">2.5.1.19</ecNumber>
    </recommendedName>
    <alternativeName>
        <fullName evidence="7">5-enolpyruvylshikimate-3-phosphate synthase</fullName>
    </alternativeName>
</protein>
<organism evidence="10 11">
    <name type="scientific">Capnocytophaga ochracea</name>
    <dbReference type="NCBI Taxonomy" id="1018"/>
    <lineage>
        <taxon>Bacteria</taxon>
        <taxon>Pseudomonadati</taxon>
        <taxon>Bacteroidota</taxon>
        <taxon>Flavobacteriia</taxon>
        <taxon>Flavobacteriales</taxon>
        <taxon>Flavobacteriaceae</taxon>
        <taxon>Capnocytophaga</taxon>
    </lineage>
</organism>
<dbReference type="GO" id="GO:0009423">
    <property type="term" value="P:chorismate biosynthetic process"/>
    <property type="evidence" value="ECO:0007669"/>
    <property type="project" value="UniProtKB-UniPathway"/>
</dbReference>
<evidence type="ECO:0000259" key="9">
    <source>
        <dbReference type="Pfam" id="PF00275"/>
    </source>
</evidence>
<dbReference type="PANTHER" id="PTHR21090:SF5">
    <property type="entry name" value="PENTAFUNCTIONAL AROM POLYPEPTIDE"/>
    <property type="match status" value="1"/>
</dbReference>
<evidence type="ECO:0000313" key="11">
    <source>
        <dbReference type="Proteomes" id="UP000276733"/>
    </source>
</evidence>
<keyword evidence="6" id="KW-0057">Aromatic amino acid biosynthesis</keyword>
<comment type="pathway">
    <text evidence="1">Metabolic intermediate biosynthesis; chorismate biosynthesis; chorismate from D-erythrose 4-phosphate and phosphoenolpyruvate: step 6/7.</text>
</comment>
<reference evidence="10 11" key="1">
    <citation type="submission" date="2018-11" db="EMBL/GenBank/DDBJ databases">
        <authorList>
            <consortium name="Pathogen Informatics"/>
        </authorList>
    </citation>
    <scope>NUCLEOTIDE SEQUENCE [LARGE SCALE GENOMIC DNA]</scope>
    <source>
        <strain evidence="10 11">NCTC11458</strain>
    </source>
</reference>
<dbReference type="EC" id="2.5.1.19" evidence="3"/>
<dbReference type="SUPFAM" id="SSF55205">
    <property type="entry name" value="EPT/RTPC-like"/>
    <property type="match status" value="1"/>
</dbReference>
<dbReference type="PIRSF" id="PIRSF000505">
    <property type="entry name" value="EPSPS"/>
    <property type="match status" value="1"/>
</dbReference>
<comment type="caution">
    <text evidence="10">The sequence shown here is derived from an EMBL/GenBank/DDBJ whole genome shotgun (WGS) entry which is preliminary data.</text>
</comment>
<gene>
    <name evidence="10" type="primary">aroA</name>
    <name evidence="10" type="ORF">NCTC11458_01834</name>
</gene>
<dbReference type="Pfam" id="PF00275">
    <property type="entry name" value="EPSP_synthase"/>
    <property type="match status" value="1"/>
</dbReference>
<name>A0A7Z8YEC1_CAPOC</name>
<comment type="similarity">
    <text evidence="2">Belongs to the EPSP synthase family.</text>
</comment>
<dbReference type="Proteomes" id="UP000276733">
    <property type="component" value="Unassembled WGS sequence"/>
</dbReference>
<dbReference type="GO" id="GO:0008652">
    <property type="term" value="P:amino acid biosynthetic process"/>
    <property type="evidence" value="ECO:0007669"/>
    <property type="project" value="UniProtKB-KW"/>
</dbReference>
<dbReference type="UniPathway" id="UPA00053">
    <property type="reaction ID" value="UER00089"/>
</dbReference>
<dbReference type="PANTHER" id="PTHR21090">
    <property type="entry name" value="AROM/DEHYDROQUINATE SYNTHASE"/>
    <property type="match status" value="1"/>
</dbReference>
<dbReference type="Gene3D" id="3.65.10.10">
    <property type="entry name" value="Enolpyruvate transferase domain"/>
    <property type="match status" value="2"/>
</dbReference>
<dbReference type="InterPro" id="IPR013792">
    <property type="entry name" value="RNA3'P_cycl/enolpyr_Trfase_a/b"/>
</dbReference>
<comment type="catalytic activity">
    <reaction evidence="8">
        <text>3-phosphoshikimate + phosphoenolpyruvate = 5-O-(1-carboxyvinyl)-3-phosphoshikimate + phosphate</text>
        <dbReference type="Rhea" id="RHEA:21256"/>
        <dbReference type="ChEBI" id="CHEBI:43474"/>
        <dbReference type="ChEBI" id="CHEBI:57701"/>
        <dbReference type="ChEBI" id="CHEBI:58702"/>
        <dbReference type="ChEBI" id="CHEBI:145989"/>
        <dbReference type="EC" id="2.5.1.19"/>
    </reaction>
    <physiologicalReaction direction="left-to-right" evidence="8">
        <dbReference type="Rhea" id="RHEA:21257"/>
    </physiologicalReaction>
</comment>
<evidence type="ECO:0000256" key="5">
    <source>
        <dbReference type="ARBA" id="ARBA00022679"/>
    </source>
</evidence>
<evidence type="ECO:0000256" key="4">
    <source>
        <dbReference type="ARBA" id="ARBA00022605"/>
    </source>
</evidence>
<dbReference type="InterPro" id="IPR036968">
    <property type="entry name" value="Enolpyruvate_Tfrase_sf"/>
</dbReference>
<proteinExistence type="inferred from homology"/>
<evidence type="ECO:0000256" key="8">
    <source>
        <dbReference type="ARBA" id="ARBA00044633"/>
    </source>
</evidence>
<dbReference type="PROSITE" id="PS00885">
    <property type="entry name" value="EPSP_SYNTHASE_2"/>
    <property type="match status" value="1"/>
</dbReference>
<dbReference type="RefSeq" id="WP_181831886.1">
    <property type="nucleotide sequence ID" value="NZ_UYIQ01000001.1"/>
</dbReference>
<evidence type="ECO:0000256" key="2">
    <source>
        <dbReference type="ARBA" id="ARBA00009948"/>
    </source>
</evidence>
<evidence type="ECO:0000256" key="1">
    <source>
        <dbReference type="ARBA" id="ARBA00004811"/>
    </source>
</evidence>
<dbReference type="InterPro" id="IPR001986">
    <property type="entry name" value="Enolpyruvate_Tfrase_dom"/>
</dbReference>
<accession>A0A7Z8YEC1</accession>
<dbReference type="AlphaFoldDB" id="A0A7Z8YEC1"/>
<dbReference type="InterPro" id="IPR023193">
    <property type="entry name" value="EPSP_synthase_CS"/>
</dbReference>
<evidence type="ECO:0000256" key="3">
    <source>
        <dbReference type="ARBA" id="ARBA00012450"/>
    </source>
</evidence>
<evidence type="ECO:0000256" key="7">
    <source>
        <dbReference type="ARBA" id="ARBA00030046"/>
    </source>
</evidence>
<feature type="domain" description="Enolpyruvate transferase" evidence="9">
    <location>
        <begin position="56"/>
        <end position="400"/>
    </location>
</feature>
<dbReference type="EMBL" id="UYIQ01000001">
    <property type="protein sequence ID" value="VDG82527.1"/>
    <property type="molecule type" value="Genomic_DNA"/>
</dbReference>
<dbReference type="InterPro" id="IPR006264">
    <property type="entry name" value="EPSP_synthase"/>
</dbReference>
<evidence type="ECO:0000313" key="10">
    <source>
        <dbReference type="EMBL" id="VDG82527.1"/>
    </source>
</evidence>